<dbReference type="InterPro" id="IPR011278">
    <property type="entry name" value="2-MeCitrate/Citrate_synth_II"/>
</dbReference>
<dbReference type="InterPro" id="IPR019810">
    <property type="entry name" value="Citrate_synthase_AS"/>
</dbReference>
<feature type="active site" evidence="9">
    <location>
        <position position="316"/>
    </location>
</feature>
<protein>
    <recommendedName>
        <fullName evidence="8 10">Citrate synthase</fullName>
    </recommendedName>
</protein>
<evidence type="ECO:0000256" key="8">
    <source>
        <dbReference type="PIRNR" id="PIRNR001369"/>
    </source>
</evidence>
<dbReference type="PIRSF" id="PIRSF001369">
    <property type="entry name" value="Citrate_synth"/>
    <property type="match status" value="1"/>
</dbReference>
<dbReference type="SUPFAM" id="SSF48256">
    <property type="entry name" value="Citrate synthase"/>
    <property type="match status" value="1"/>
</dbReference>
<dbReference type="Proteomes" id="UP001174909">
    <property type="component" value="Unassembled WGS sequence"/>
</dbReference>
<evidence type="ECO:0000256" key="5">
    <source>
        <dbReference type="ARBA" id="ARBA00022532"/>
    </source>
</evidence>
<evidence type="ECO:0000256" key="1">
    <source>
        <dbReference type="ARBA" id="ARBA00004305"/>
    </source>
</evidence>
<keyword evidence="6 8" id="KW-0808">Transferase</keyword>
<name>A0AA35T7R3_GEOBA</name>
<evidence type="ECO:0000256" key="7">
    <source>
        <dbReference type="ARBA" id="ARBA00049288"/>
    </source>
</evidence>
<sequence length="379" mass="42009">MATEQKVQIHRGLRDVLIDRTRSSFIDGDVGKLLYRGYNIDDLATKSTFEETIYLLLYSELPNREQLDAFDAELRANRALPEEVLSVISITQKSHPMDVLRTAVSALSAFDPDTEDNSAEATLRKGIRLTAQASTIVAAHARIREGKQPIAPNSSLSHASNFLYMLFGEEPDPRDAKLMDKDFILHAEHGINASSFGARVTASTQADLHCAVTTGVGVLKGPSHGGAAEEVMKMALEIGDESNAAAYVADLRSKGGRVMGFGHRVYKAVDPRSIHLMDDARDLGVRKGQPGWYSILEAVAKVMEPYSRRGICQNVDFFSGAIYYLLDIPEDLFISIFAMGRIPGWTVQVMEQFDNNILLRPRLLYVGEMDVEYVPIDQR</sequence>
<dbReference type="EMBL" id="CASHTH010003284">
    <property type="protein sequence ID" value="CAI8042824.1"/>
    <property type="molecule type" value="Genomic_DNA"/>
</dbReference>
<dbReference type="PROSITE" id="PS00480">
    <property type="entry name" value="CITRATE_SYNTHASE"/>
    <property type="match status" value="1"/>
</dbReference>
<comment type="similarity">
    <text evidence="3 8 10">Belongs to the citrate synthase family.</text>
</comment>
<gene>
    <name evidence="11" type="ORF">GBAR_LOCUS23745</name>
</gene>
<dbReference type="Gene3D" id="1.10.230.10">
    <property type="entry name" value="Cytochrome P450-Terp, domain 2"/>
    <property type="match status" value="1"/>
</dbReference>
<comment type="caution">
    <text evidence="11">The sequence shown here is derived from an EMBL/GenBank/DDBJ whole genome shotgun (WGS) entry which is preliminary data.</text>
</comment>
<dbReference type="Pfam" id="PF00285">
    <property type="entry name" value="Citrate_synt"/>
    <property type="match status" value="1"/>
</dbReference>
<feature type="active site" evidence="9">
    <location>
        <position position="263"/>
    </location>
</feature>
<evidence type="ECO:0000256" key="2">
    <source>
        <dbReference type="ARBA" id="ARBA00005163"/>
    </source>
</evidence>
<evidence type="ECO:0000256" key="6">
    <source>
        <dbReference type="ARBA" id="ARBA00022679"/>
    </source>
</evidence>
<evidence type="ECO:0000256" key="4">
    <source>
        <dbReference type="ARBA" id="ARBA00011738"/>
    </source>
</evidence>
<organism evidence="11 12">
    <name type="scientific">Geodia barretti</name>
    <name type="common">Barrett's horny sponge</name>
    <dbReference type="NCBI Taxonomy" id="519541"/>
    <lineage>
        <taxon>Eukaryota</taxon>
        <taxon>Metazoa</taxon>
        <taxon>Porifera</taxon>
        <taxon>Demospongiae</taxon>
        <taxon>Heteroscleromorpha</taxon>
        <taxon>Tetractinellida</taxon>
        <taxon>Astrophorina</taxon>
        <taxon>Geodiidae</taxon>
        <taxon>Geodia</taxon>
    </lineage>
</organism>
<dbReference type="Gene3D" id="1.10.580.10">
    <property type="entry name" value="Citrate Synthase, domain 1"/>
    <property type="match status" value="1"/>
</dbReference>
<accession>A0AA35T7R3</accession>
<dbReference type="InterPro" id="IPR016143">
    <property type="entry name" value="Citrate_synth-like_sm_a-sub"/>
</dbReference>
<keyword evidence="12" id="KW-1185">Reference proteome</keyword>
<dbReference type="PANTHER" id="PTHR11739:SF4">
    <property type="entry name" value="CITRATE SYNTHASE, PEROXISOMAL"/>
    <property type="match status" value="1"/>
</dbReference>
<dbReference type="GO" id="GO:0005759">
    <property type="term" value="C:mitochondrial matrix"/>
    <property type="evidence" value="ECO:0007669"/>
    <property type="project" value="UniProtKB-SubCell"/>
</dbReference>
<evidence type="ECO:0000256" key="10">
    <source>
        <dbReference type="RuleBase" id="RU000441"/>
    </source>
</evidence>
<dbReference type="GO" id="GO:0036440">
    <property type="term" value="F:citrate synthase activity"/>
    <property type="evidence" value="ECO:0007669"/>
    <property type="project" value="UniProtKB-EC"/>
</dbReference>
<dbReference type="GO" id="GO:0005975">
    <property type="term" value="P:carbohydrate metabolic process"/>
    <property type="evidence" value="ECO:0007669"/>
    <property type="project" value="TreeGrafter"/>
</dbReference>
<dbReference type="InterPro" id="IPR016142">
    <property type="entry name" value="Citrate_synth-like_lrg_a-sub"/>
</dbReference>
<comment type="subcellular location">
    <subcellularLocation>
        <location evidence="1">Mitochondrion matrix</location>
    </subcellularLocation>
</comment>
<dbReference type="NCBIfam" id="TIGR01800">
    <property type="entry name" value="cit_synth_II"/>
    <property type="match status" value="1"/>
</dbReference>
<dbReference type="PRINTS" id="PR00143">
    <property type="entry name" value="CITRTSNTHASE"/>
</dbReference>
<keyword evidence="5" id="KW-0816">Tricarboxylic acid cycle</keyword>
<dbReference type="GO" id="GO:0006099">
    <property type="term" value="P:tricarboxylic acid cycle"/>
    <property type="evidence" value="ECO:0007669"/>
    <property type="project" value="UniProtKB-KW"/>
</dbReference>
<dbReference type="InterPro" id="IPR036969">
    <property type="entry name" value="Citrate_synthase_sf"/>
</dbReference>
<evidence type="ECO:0000313" key="11">
    <source>
        <dbReference type="EMBL" id="CAI8042824.1"/>
    </source>
</evidence>
<proteinExistence type="inferred from homology"/>
<evidence type="ECO:0000313" key="12">
    <source>
        <dbReference type="Proteomes" id="UP001174909"/>
    </source>
</evidence>
<comment type="pathway">
    <text evidence="2">Carbohydrate metabolism; tricarboxylic acid cycle.</text>
</comment>
<dbReference type="InterPro" id="IPR024176">
    <property type="entry name" value="Citrate_synthase_bac-typ"/>
</dbReference>
<comment type="subunit">
    <text evidence="4">Homodimer.</text>
</comment>
<evidence type="ECO:0000256" key="3">
    <source>
        <dbReference type="ARBA" id="ARBA00010566"/>
    </source>
</evidence>
<reference evidence="11" key="1">
    <citation type="submission" date="2023-03" db="EMBL/GenBank/DDBJ databases">
        <authorList>
            <person name="Steffen K."/>
            <person name="Cardenas P."/>
        </authorList>
    </citation>
    <scope>NUCLEOTIDE SEQUENCE</scope>
</reference>
<comment type="catalytic activity">
    <reaction evidence="7">
        <text>oxaloacetate + acetyl-CoA + H2O = citrate + CoA + H(+)</text>
        <dbReference type="Rhea" id="RHEA:16845"/>
        <dbReference type="ChEBI" id="CHEBI:15377"/>
        <dbReference type="ChEBI" id="CHEBI:15378"/>
        <dbReference type="ChEBI" id="CHEBI:16452"/>
        <dbReference type="ChEBI" id="CHEBI:16947"/>
        <dbReference type="ChEBI" id="CHEBI:57287"/>
        <dbReference type="ChEBI" id="CHEBI:57288"/>
        <dbReference type="EC" id="2.3.3.16"/>
    </reaction>
</comment>
<dbReference type="InterPro" id="IPR002020">
    <property type="entry name" value="Citrate_synthase"/>
</dbReference>
<dbReference type="PANTHER" id="PTHR11739">
    <property type="entry name" value="CITRATE SYNTHASE"/>
    <property type="match status" value="1"/>
</dbReference>
<dbReference type="AlphaFoldDB" id="A0AA35T7R3"/>
<evidence type="ECO:0000256" key="9">
    <source>
        <dbReference type="PIRSR" id="PIRSR001369-1"/>
    </source>
</evidence>